<dbReference type="Gene3D" id="1.25.10.10">
    <property type="entry name" value="Leucine-rich Repeat Variant"/>
    <property type="match status" value="1"/>
</dbReference>
<dbReference type="KEGG" id="pmua:114599203"/>
<feature type="region of interest" description="Disordered" evidence="1">
    <location>
        <begin position="343"/>
        <end position="368"/>
    </location>
</feature>
<dbReference type="InterPro" id="IPR011989">
    <property type="entry name" value="ARM-like"/>
</dbReference>
<reference evidence="4 5" key="1">
    <citation type="journal article" date="2019" name="Proc. Natl. Acad. Sci. U.S.A.">
        <title>Regulatory changes in pterin and carotenoid genes underlie balanced color polymorphisms in the wall lizard.</title>
        <authorList>
            <person name="Andrade P."/>
            <person name="Pinho C."/>
            <person name="Perez I de Lanuza G."/>
            <person name="Afonso S."/>
            <person name="Brejcha J."/>
            <person name="Rubin C.J."/>
            <person name="Wallerman O."/>
            <person name="Pereira P."/>
            <person name="Sabatino S.J."/>
            <person name="Bellati A."/>
            <person name="Pellitteri-Rosa D."/>
            <person name="Bosakova Z."/>
            <person name="Bunikis I."/>
            <person name="Carretero M.A."/>
            <person name="Feiner N."/>
            <person name="Marsik P."/>
            <person name="Pauperio F."/>
            <person name="Salvi D."/>
            <person name="Soler L."/>
            <person name="While G.M."/>
            <person name="Uller T."/>
            <person name="Font E."/>
            <person name="Andersson L."/>
            <person name="Carneiro M."/>
        </authorList>
    </citation>
    <scope>NUCLEOTIDE SEQUENCE</scope>
</reference>
<keyword evidence="2" id="KW-1133">Transmembrane helix</keyword>
<dbReference type="OrthoDB" id="9931937at2759"/>
<dbReference type="InterPro" id="IPR016024">
    <property type="entry name" value="ARM-type_fold"/>
</dbReference>
<dbReference type="InterPro" id="IPR042834">
    <property type="entry name" value="Armc12"/>
</dbReference>
<keyword evidence="2" id="KW-0812">Transmembrane</keyword>
<feature type="transmembrane region" description="Helical" evidence="2">
    <location>
        <begin position="12"/>
        <end position="34"/>
    </location>
</feature>
<evidence type="ECO:0000313" key="4">
    <source>
        <dbReference type="Ensembl" id="ENSPMRP00000023409.1"/>
    </source>
</evidence>
<protein>
    <submittedName>
        <fullName evidence="4">Armadillo repeat-containing protein 12-like</fullName>
    </submittedName>
</protein>
<keyword evidence="5" id="KW-1185">Reference proteome</keyword>
<dbReference type="Proteomes" id="UP000472272">
    <property type="component" value="Chromosome 6"/>
</dbReference>
<dbReference type="GeneTree" id="ENSGT00390000003856"/>
<accession>A0A670JIK8</accession>
<dbReference type="InterPro" id="IPR006911">
    <property type="entry name" value="ARM-rpt_dom"/>
</dbReference>
<keyword evidence="2" id="KW-0472">Membrane</keyword>
<dbReference type="PANTHER" id="PTHR47144:SF1">
    <property type="entry name" value="ARMADILLO REPEAT-CONTAINING PROTEIN 12"/>
    <property type="match status" value="1"/>
</dbReference>
<organism evidence="4 5">
    <name type="scientific">Podarcis muralis</name>
    <name type="common">Wall lizard</name>
    <name type="synonym">Lacerta muralis</name>
    <dbReference type="NCBI Taxonomy" id="64176"/>
    <lineage>
        <taxon>Eukaryota</taxon>
        <taxon>Metazoa</taxon>
        <taxon>Chordata</taxon>
        <taxon>Craniata</taxon>
        <taxon>Vertebrata</taxon>
        <taxon>Euteleostomi</taxon>
        <taxon>Lepidosauria</taxon>
        <taxon>Squamata</taxon>
        <taxon>Bifurcata</taxon>
        <taxon>Unidentata</taxon>
        <taxon>Episquamata</taxon>
        <taxon>Laterata</taxon>
        <taxon>Lacertibaenia</taxon>
        <taxon>Lacertidae</taxon>
        <taxon>Podarcis</taxon>
    </lineage>
</organism>
<evidence type="ECO:0000256" key="2">
    <source>
        <dbReference type="SAM" id="Phobius"/>
    </source>
</evidence>
<dbReference type="GO" id="GO:0005634">
    <property type="term" value="C:nucleus"/>
    <property type="evidence" value="ECO:0007669"/>
    <property type="project" value="TreeGrafter"/>
</dbReference>
<dbReference type="Pfam" id="PF04826">
    <property type="entry name" value="Arm_2"/>
    <property type="match status" value="1"/>
</dbReference>
<dbReference type="OMA" id="WRFKIKI"/>
<name>A0A670JIK8_PODMU</name>
<gene>
    <name evidence="4" type="primary">LOC114599203</name>
</gene>
<dbReference type="RefSeq" id="XP_028589803.1">
    <property type="nucleotide sequence ID" value="XM_028733970.1"/>
</dbReference>
<dbReference type="SUPFAM" id="SSF48371">
    <property type="entry name" value="ARM repeat"/>
    <property type="match status" value="1"/>
</dbReference>
<dbReference type="PANTHER" id="PTHR47144">
    <property type="entry name" value="ARMADILLO REPEAT-CONTAINING PROTEIN 12"/>
    <property type="match status" value="1"/>
</dbReference>
<evidence type="ECO:0000259" key="3">
    <source>
        <dbReference type="Pfam" id="PF04826"/>
    </source>
</evidence>
<evidence type="ECO:0000313" key="5">
    <source>
        <dbReference type="Proteomes" id="UP000472272"/>
    </source>
</evidence>
<dbReference type="GeneID" id="114599203"/>
<feature type="domain" description="Armadillo repeat-containing" evidence="3">
    <location>
        <begin position="109"/>
        <end position="257"/>
    </location>
</feature>
<dbReference type="Ensembl" id="ENSPMRT00000024850.1">
    <property type="protein sequence ID" value="ENSPMRP00000023409.1"/>
    <property type="gene ID" value="ENSPMRG00000015188.1"/>
</dbReference>
<proteinExistence type="predicted"/>
<reference evidence="4" key="2">
    <citation type="submission" date="2025-08" db="UniProtKB">
        <authorList>
            <consortium name="Ensembl"/>
        </authorList>
    </citation>
    <scope>IDENTIFICATION</scope>
</reference>
<dbReference type="AlphaFoldDB" id="A0A670JIK8"/>
<sequence length="440" mass="49121">MKKYYDLVTKKNVLTAATGATAIYLVSKTLLSMFRSPPYNPDQMNFANLAVEYYPAPSARANVPGELRRLLLSLSPNLDDNSKRTTLHTITQCIYLKESEANACTNDDIRLVALFLDDGDKAVKTEALHALKAFTVVWRFKIKIQEYVPKIVELVTGSWDPTLQVAGLRLLNGLNIPDNTHTLLRGMLPNFLEILLMANTMAKVQVLKLLSTLAQKEDLLHDIMNCRTPAEFLSLFQPSLPGNLLYEMLVFVERLSEGRLSPQYQSMQWQYSDNSLHETIFGNNSRLSDRLLALIIHPEEEVQAQACKVILSLRLNREESKVVSALPFGANISVHPLESTRISQVSNPSDLSSHTLGPNNVSSEPTGTNVSFDSTHDNSGRSFHTLQGTDETGHSFYPLPRADHSFYPLETVSSHIIQDQRVNSFNIPPACYSGESDNSV</sequence>
<reference evidence="4" key="3">
    <citation type="submission" date="2025-09" db="UniProtKB">
        <authorList>
            <consortium name="Ensembl"/>
        </authorList>
    </citation>
    <scope>IDENTIFICATION</scope>
</reference>
<evidence type="ECO:0000256" key="1">
    <source>
        <dbReference type="SAM" id="MobiDB-lite"/>
    </source>
</evidence>